<proteinExistence type="predicted"/>
<dbReference type="Gene3D" id="2.60.40.10">
    <property type="entry name" value="Immunoglobulins"/>
    <property type="match status" value="9"/>
</dbReference>
<keyword evidence="3" id="KW-1185">Reference proteome</keyword>
<evidence type="ECO:0000313" key="3">
    <source>
        <dbReference type="Proteomes" id="UP000530424"/>
    </source>
</evidence>
<dbReference type="Proteomes" id="UP000530424">
    <property type="component" value="Unassembled WGS sequence"/>
</dbReference>
<dbReference type="InterPro" id="IPR032109">
    <property type="entry name" value="Big_3_5"/>
</dbReference>
<dbReference type="Pfam" id="PF16640">
    <property type="entry name" value="Big_3_5"/>
    <property type="match status" value="8"/>
</dbReference>
<accession>A0A853BYN3</accession>
<dbReference type="InterPro" id="IPR013783">
    <property type="entry name" value="Ig-like_fold"/>
</dbReference>
<feature type="domain" description="Bacterial Ig-like" evidence="1">
    <location>
        <begin position="529"/>
        <end position="619"/>
    </location>
</feature>
<feature type="domain" description="Bacterial Ig-like" evidence="1">
    <location>
        <begin position="335"/>
        <end position="423"/>
    </location>
</feature>
<dbReference type="AlphaFoldDB" id="A0A853BYN3"/>
<evidence type="ECO:0000259" key="1">
    <source>
        <dbReference type="Pfam" id="PF16640"/>
    </source>
</evidence>
<feature type="domain" description="Bacterial Ig-like" evidence="1">
    <location>
        <begin position="434"/>
        <end position="520"/>
    </location>
</feature>
<gene>
    <name evidence="2" type="ORF">HNR19_001013</name>
</gene>
<dbReference type="SUPFAM" id="SSF49373">
    <property type="entry name" value="Invasin/intimin cell-adhesion fragments"/>
    <property type="match status" value="1"/>
</dbReference>
<dbReference type="InterPro" id="IPR008964">
    <property type="entry name" value="Invasin/intimin_cell_adhesion"/>
</dbReference>
<feature type="domain" description="Bacterial Ig-like" evidence="1">
    <location>
        <begin position="726"/>
        <end position="810"/>
    </location>
</feature>
<dbReference type="EMBL" id="JACCFP010000001">
    <property type="protein sequence ID" value="NYJ00315.1"/>
    <property type="molecule type" value="Genomic_DNA"/>
</dbReference>
<name>A0A853BYN3_9ACTN</name>
<protein>
    <recommendedName>
        <fullName evidence="1">Bacterial Ig-like domain-containing protein</fullName>
    </recommendedName>
</protein>
<feature type="domain" description="Bacterial Ig-like" evidence="1">
    <location>
        <begin position="831"/>
        <end position="918"/>
    </location>
</feature>
<feature type="domain" description="Bacterial Ig-like" evidence="1">
    <location>
        <begin position="238"/>
        <end position="325"/>
    </location>
</feature>
<sequence>MNALRRLISSFAVLGLVVGLVALVAGSSAADITAPADGAVLRGNATLSASGASDGTLCARADSPRTTLQLINSGGGVVFESVQGGTGAKNATIDTHNYPNGSYTARAIERNRSGFVLCNNNTRTTNRSVTIDNITQIAYSGATEGPQNTSVTVRATLTDPHLSSSVLPNRTVTFSLSGGTSVTGTTNGNGVATATLPISGPPRTATVTASFAQTTHYKGSADSTTFVVGKNPTTTTVVQPESVVHGQPTSFTAQVAPVNGTSNPGGTVQFTVDGQSLGAPVAVANGTAVSPTTSTLSTGSHTIGASYSGDGNLLASTASTRTLSVGKAQTTTALASSGSPTVTGEPVTFTATVAVVAPGGDDLAGGVQFDVDGEPYGTAVPLDGDTAELTISNLKPGNHQVKATYNGNADFASSSSAETTHGVNRAETTVGLQTSNPDAVAGEPLTFTAEVDVVGPGAGNPTGVVQFASDGVPIGDPVPVNNGAATSPPTGLDAGAHVITADYQGDADFAGNTAQLTQEVAAAHTTTTVTTSPNPSVVGQPVTVRAVVAPVAPARGTPSGAVQFTIDGEPGAFATLEDGAGQIVLSDLGRGSHEITAKYFSADPNFVTSTSDPASHTVNKAATKTTVESSAPTSVFGQPVTFTASVAVVAPGAGSPSGTVTFTNGSTVLGTSPVSSATGFQASITTDALPVGQHAVVATYEGDDSFVASSGSVAQRVQRAQTTTLVTSSVNPSQSGQSVRFTAAISPVAPGAGDPGGTVRFTVNGANLGGAVEVVDGEATSAAFTSLSPGTYRIEATYSGDPRFVASTGSLDQGNGQHVTKGQTSMTLESATPFAAYGDPVAFTATVTAVAPATGRPSGAVQFWDGGVLLGAVGLTAAGPGQATASFVTTSLGAGEHEVRATYVGNFNFEGNTATTSQYVGTVPTVVGVESDTNPATFGDDVTLTAVVNRALPAAGTPGGTVTFRSGDEVLGTADVESVDGRRQASLTVSSLAAGAHEVTASYSGDEAFAPADSAPYLQQVGRAGSSLEADVAYITLGDNIGRVRATLTGLGGAPIAGERLVFTATHPVSGFVIEICEAPPTAADGSTSCVADTMLPAFTIDIEGYDVRFEGNDSYLPATDRATWTVRQNQ</sequence>
<dbReference type="RefSeq" id="WP_179666926.1">
    <property type="nucleotide sequence ID" value="NZ_JACCFP010000001.1"/>
</dbReference>
<organism evidence="2 3">
    <name type="scientific">Nocardioides thalensis</name>
    <dbReference type="NCBI Taxonomy" id="1914755"/>
    <lineage>
        <taxon>Bacteria</taxon>
        <taxon>Bacillati</taxon>
        <taxon>Actinomycetota</taxon>
        <taxon>Actinomycetes</taxon>
        <taxon>Propionibacteriales</taxon>
        <taxon>Nocardioidaceae</taxon>
        <taxon>Nocardioides</taxon>
    </lineage>
</organism>
<feature type="domain" description="Bacterial Ig-like" evidence="1">
    <location>
        <begin position="630"/>
        <end position="717"/>
    </location>
</feature>
<comment type="caution">
    <text evidence="2">The sequence shown here is derived from an EMBL/GenBank/DDBJ whole genome shotgun (WGS) entry which is preliminary data.</text>
</comment>
<dbReference type="GO" id="GO:0005975">
    <property type="term" value="P:carbohydrate metabolic process"/>
    <property type="evidence" value="ECO:0007669"/>
    <property type="project" value="UniProtKB-ARBA"/>
</dbReference>
<reference evidence="2 3" key="1">
    <citation type="submission" date="2020-07" db="EMBL/GenBank/DDBJ databases">
        <title>Sequencing the genomes of 1000 actinobacteria strains.</title>
        <authorList>
            <person name="Klenk H.-P."/>
        </authorList>
    </citation>
    <scope>NUCLEOTIDE SEQUENCE [LARGE SCALE GENOMIC DNA]</scope>
    <source>
        <strain evidence="2 3">DSM 103833</strain>
    </source>
</reference>
<feature type="domain" description="Bacterial Ig-like" evidence="1">
    <location>
        <begin position="931"/>
        <end position="1021"/>
    </location>
</feature>
<evidence type="ECO:0000313" key="2">
    <source>
        <dbReference type="EMBL" id="NYJ00315.1"/>
    </source>
</evidence>